<evidence type="ECO:0000313" key="5">
    <source>
        <dbReference type="Proteomes" id="UP000182125"/>
    </source>
</evidence>
<dbReference type="GeneID" id="33333851"/>
<dbReference type="AlphaFoldDB" id="A0A0Q2M507"/>
<organism evidence="2 4">
    <name type="scientific">Thermococcus thioreducens</name>
    <dbReference type="NCBI Taxonomy" id="277988"/>
    <lineage>
        <taxon>Archaea</taxon>
        <taxon>Methanobacteriati</taxon>
        <taxon>Methanobacteriota</taxon>
        <taxon>Thermococci</taxon>
        <taxon>Thermococcales</taxon>
        <taxon>Thermococcaceae</taxon>
        <taxon>Thermococcus</taxon>
    </lineage>
</organism>
<gene>
    <name evidence="1" type="ORF">A3L14_05470</name>
    <name evidence="2" type="ORF">AMR53_02475</name>
    <name evidence="3" type="ORF">SAMN05216170_0864</name>
</gene>
<evidence type="ECO:0000313" key="4">
    <source>
        <dbReference type="Proteomes" id="UP000051862"/>
    </source>
</evidence>
<reference evidence="1 6" key="2">
    <citation type="submission" date="2016-04" db="EMBL/GenBank/DDBJ databases">
        <title>Complete genome sequence of Thermococcus thioreducens type strain OGL-20P.</title>
        <authorList>
            <person name="Oger P.M."/>
        </authorList>
    </citation>
    <scope>NUCLEOTIDE SEQUENCE [LARGE SCALE GENOMIC DNA]</scope>
    <source>
        <strain evidence="1 6">OGL-20P</strain>
    </source>
</reference>
<keyword evidence="6" id="KW-1185">Reference proteome</keyword>
<evidence type="ECO:0000313" key="2">
    <source>
        <dbReference type="EMBL" id="KQH83105.1"/>
    </source>
</evidence>
<dbReference type="EMBL" id="FOIW01000001">
    <property type="protein sequence ID" value="SEV91950.1"/>
    <property type="molecule type" value="Genomic_DNA"/>
</dbReference>
<dbReference type="EMBL" id="CP015105">
    <property type="protein sequence ID" value="ASJ12374.1"/>
    <property type="molecule type" value="Genomic_DNA"/>
</dbReference>
<dbReference type="Proteomes" id="UP000250136">
    <property type="component" value="Chromosome"/>
</dbReference>
<reference evidence="3 5" key="3">
    <citation type="submission" date="2016-10" db="EMBL/GenBank/DDBJ databases">
        <authorList>
            <person name="de Groot N.N."/>
        </authorList>
    </citation>
    <scope>NUCLEOTIDE SEQUENCE [LARGE SCALE GENOMIC DNA]</scope>
    <source>
        <strain evidence="3 5">OGL-20</strain>
    </source>
</reference>
<name>A0A0Q2M507_9EURY</name>
<dbReference type="PATRIC" id="fig|277988.4.peg.524"/>
<reference evidence="2 4" key="1">
    <citation type="submission" date="2015-08" db="EMBL/GenBank/DDBJ databases">
        <title>Thermococcus thioreducens DSM 14981 genome sequencing.</title>
        <authorList>
            <person name="Hong S.-J."/>
            <person name="Kim M.-C."/>
            <person name="Shin J.-H."/>
        </authorList>
    </citation>
    <scope>NUCLEOTIDE SEQUENCE [LARGE SCALE GENOMIC DNA]</scope>
    <source>
        <strain evidence="2 4">DSM 14981</strain>
    </source>
</reference>
<sequence length="204" mass="22661">MIVEIRAVPEDNDPKECIKRAALDALVDETVRVPGKFTSALFHPGPWERFKECARPKASVEFSAGGLFIARGEEDYLRFAEGILSIGALARGRFMRTFQLAELTGTPLLADPLDDGIRLSFAGFYGAVVLSPGEITFSTEDSAMKVPLGDFLRAEEHFLSSLAFDLGELFEVCSKHGLERAFLENTRPVRLLLKVVGYENRLEY</sequence>
<dbReference type="EMBL" id="LIXN01000003">
    <property type="protein sequence ID" value="KQH83105.1"/>
    <property type="molecule type" value="Genomic_DNA"/>
</dbReference>
<dbReference type="KEGG" id="ttd:A3L14_05470"/>
<dbReference type="RefSeq" id="WP_055428762.1">
    <property type="nucleotide sequence ID" value="NZ_CP015105.1"/>
</dbReference>
<evidence type="ECO:0000313" key="3">
    <source>
        <dbReference type="EMBL" id="SEV91950.1"/>
    </source>
</evidence>
<proteinExistence type="predicted"/>
<evidence type="ECO:0000313" key="6">
    <source>
        <dbReference type="Proteomes" id="UP000250136"/>
    </source>
</evidence>
<dbReference type="Proteomes" id="UP000051862">
    <property type="component" value="Unassembled WGS sequence"/>
</dbReference>
<protein>
    <submittedName>
        <fullName evidence="2">Uncharacterized protein</fullName>
    </submittedName>
</protein>
<evidence type="ECO:0000313" key="1">
    <source>
        <dbReference type="EMBL" id="ASJ12374.1"/>
    </source>
</evidence>
<dbReference type="OrthoDB" id="94574at2157"/>
<dbReference type="Proteomes" id="UP000182125">
    <property type="component" value="Unassembled WGS sequence"/>
</dbReference>
<accession>A0A0Q2M507</accession>
<dbReference type="STRING" id="277988.SAMN05216170_0864"/>